<feature type="region of interest" description="Disordered" evidence="8">
    <location>
        <begin position="1952"/>
        <end position="1992"/>
    </location>
</feature>
<feature type="compositionally biased region" description="Polar residues" evidence="8">
    <location>
        <begin position="2501"/>
        <end position="2525"/>
    </location>
</feature>
<feature type="region of interest" description="Disordered" evidence="8">
    <location>
        <begin position="2970"/>
        <end position="3007"/>
    </location>
</feature>
<dbReference type="Gene3D" id="6.10.250.1630">
    <property type="match status" value="1"/>
</dbReference>
<dbReference type="SUPFAM" id="SSF56204">
    <property type="entry name" value="Hect, E3 ligase catalytic domain"/>
    <property type="match status" value="1"/>
</dbReference>
<dbReference type="EC" id="2.3.2.26" evidence="3"/>
<dbReference type="GO" id="GO:0061630">
    <property type="term" value="F:ubiquitin protein ligase activity"/>
    <property type="evidence" value="ECO:0007669"/>
    <property type="project" value="UniProtKB-EC"/>
</dbReference>
<feature type="compositionally biased region" description="Polar residues" evidence="8">
    <location>
        <begin position="3478"/>
        <end position="3496"/>
    </location>
</feature>
<feature type="domain" description="HECT" evidence="11">
    <location>
        <begin position="3852"/>
        <end position="4193"/>
    </location>
</feature>
<evidence type="ECO:0000256" key="4">
    <source>
        <dbReference type="ARBA" id="ARBA00022679"/>
    </source>
</evidence>
<dbReference type="InterPro" id="IPR011989">
    <property type="entry name" value="ARM-like"/>
</dbReference>
<dbReference type="Gene3D" id="3.30.2160.10">
    <property type="entry name" value="Hect, E3 ligase catalytic domain"/>
    <property type="match status" value="1"/>
</dbReference>
<evidence type="ECO:0000256" key="7">
    <source>
        <dbReference type="PROSITE-ProRule" id="PRU00104"/>
    </source>
</evidence>
<dbReference type="InterPro" id="IPR025527">
    <property type="entry name" value="HUWE1/Rev1_UBM"/>
</dbReference>
<feature type="compositionally biased region" description="Polar residues" evidence="8">
    <location>
        <begin position="3064"/>
        <end position="3090"/>
    </location>
</feature>
<organism evidence="12 13">
    <name type="scientific">Sesamum angolense</name>
    <dbReference type="NCBI Taxonomy" id="2727404"/>
    <lineage>
        <taxon>Eukaryota</taxon>
        <taxon>Viridiplantae</taxon>
        <taxon>Streptophyta</taxon>
        <taxon>Embryophyta</taxon>
        <taxon>Tracheophyta</taxon>
        <taxon>Spermatophyta</taxon>
        <taxon>Magnoliopsida</taxon>
        <taxon>eudicotyledons</taxon>
        <taxon>Gunneridae</taxon>
        <taxon>Pentapetalae</taxon>
        <taxon>asterids</taxon>
        <taxon>lamiids</taxon>
        <taxon>Lamiales</taxon>
        <taxon>Pedaliaceae</taxon>
        <taxon>Sesamum</taxon>
    </lineage>
</organism>
<dbReference type="CDD" id="cd14327">
    <property type="entry name" value="UBA_atUPL1_2_like"/>
    <property type="match status" value="1"/>
</dbReference>
<dbReference type="InterPro" id="IPR000569">
    <property type="entry name" value="HECT_dom"/>
</dbReference>
<evidence type="ECO:0000256" key="9">
    <source>
        <dbReference type="SAM" id="Phobius"/>
    </source>
</evidence>
<dbReference type="PANTHER" id="PTHR11254:SF67">
    <property type="entry name" value="E3 UBIQUITIN-PROTEIN LIGASE HUWE1"/>
    <property type="match status" value="1"/>
</dbReference>
<dbReference type="SUPFAM" id="SSF48371">
    <property type="entry name" value="ARM repeat"/>
    <property type="match status" value="1"/>
</dbReference>
<comment type="similarity">
    <text evidence="6">Belongs to the UPL family. TOM1/PTR1 subfamily.</text>
</comment>
<dbReference type="FunFam" id="1.10.8.10:FF:000067">
    <property type="entry name" value="E3 ubiquitin-protein ligase UPL1"/>
    <property type="match status" value="1"/>
</dbReference>
<keyword evidence="9" id="KW-1133">Transmembrane helix</keyword>
<dbReference type="FunFam" id="3.30.2410.10:FF:000010">
    <property type="entry name" value="E3 ubiquitin-protein ligase UPL1"/>
    <property type="match status" value="1"/>
</dbReference>
<feature type="region of interest" description="Disordered" evidence="8">
    <location>
        <begin position="2482"/>
        <end position="2564"/>
    </location>
</feature>
<evidence type="ECO:0000256" key="1">
    <source>
        <dbReference type="ARBA" id="ARBA00000885"/>
    </source>
</evidence>
<evidence type="ECO:0000256" key="6">
    <source>
        <dbReference type="ARBA" id="ARBA00034494"/>
    </source>
</evidence>
<dbReference type="GO" id="GO:0005737">
    <property type="term" value="C:cytoplasm"/>
    <property type="evidence" value="ECO:0007669"/>
    <property type="project" value="TreeGrafter"/>
</dbReference>
<evidence type="ECO:0000313" key="12">
    <source>
        <dbReference type="EMBL" id="KAK4398630.1"/>
    </source>
</evidence>
<feature type="region of interest" description="Disordered" evidence="8">
    <location>
        <begin position="3475"/>
        <end position="3496"/>
    </location>
</feature>
<dbReference type="SMART" id="SM00119">
    <property type="entry name" value="HECTc"/>
    <property type="match status" value="1"/>
</dbReference>
<dbReference type="InterPro" id="IPR010314">
    <property type="entry name" value="E3_Ub_ligase_DUF913"/>
</dbReference>
<dbReference type="InterPro" id="IPR050409">
    <property type="entry name" value="E3_ubiq-protein_ligase"/>
</dbReference>
<feature type="compositionally biased region" description="Acidic residues" evidence="8">
    <location>
        <begin position="2636"/>
        <end position="2649"/>
    </location>
</feature>
<dbReference type="Pfam" id="PF14377">
    <property type="entry name" value="UBM"/>
    <property type="match status" value="3"/>
</dbReference>
<comment type="caution">
    <text evidence="12">The sequence shown here is derived from an EMBL/GenBank/DDBJ whole genome shotgun (WGS) entry which is preliminary data.</text>
</comment>
<keyword evidence="5 7" id="KW-0833">Ubl conjugation pathway</keyword>
<feature type="region of interest" description="Disordered" evidence="8">
    <location>
        <begin position="2825"/>
        <end position="2845"/>
    </location>
</feature>
<feature type="transmembrane region" description="Helical" evidence="9">
    <location>
        <begin position="44"/>
        <end position="64"/>
    </location>
</feature>
<dbReference type="Pfam" id="PF06025">
    <property type="entry name" value="DUF913"/>
    <property type="match status" value="1"/>
</dbReference>
<dbReference type="Proteomes" id="UP001289374">
    <property type="component" value="Unassembled WGS sequence"/>
</dbReference>
<dbReference type="InterPro" id="IPR010309">
    <property type="entry name" value="E3_Ub_ligase_DUF908"/>
</dbReference>
<gene>
    <name evidence="12" type="ORF">Sango_1338500</name>
</gene>
<dbReference type="Gene3D" id="3.30.2410.10">
    <property type="entry name" value="Hect, E3 ligase catalytic domain"/>
    <property type="match status" value="1"/>
</dbReference>
<evidence type="ECO:0000256" key="2">
    <source>
        <dbReference type="ARBA" id="ARBA00004906"/>
    </source>
</evidence>
<dbReference type="SMART" id="SM00165">
    <property type="entry name" value="UBA"/>
    <property type="match status" value="1"/>
</dbReference>
<evidence type="ECO:0000259" key="11">
    <source>
        <dbReference type="PROSITE" id="PS50237"/>
    </source>
</evidence>
<dbReference type="CDD" id="cd00078">
    <property type="entry name" value="HECTc"/>
    <property type="match status" value="1"/>
</dbReference>
<dbReference type="EMBL" id="JACGWL010000007">
    <property type="protein sequence ID" value="KAK4398630.1"/>
    <property type="molecule type" value="Genomic_DNA"/>
</dbReference>
<evidence type="ECO:0000259" key="10">
    <source>
        <dbReference type="PROSITE" id="PS50030"/>
    </source>
</evidence>
<feature type="active site" description="Glycyl thioester intermediate" evidence="7">
    <location>
        <position position="4160"/>
    </location>
</feature>
<dbReference type="Gene3D" id="1.10.8.10">
    <property type="entry name" value="DNA helicase RuvA subunit, C-terminal domain"/>
    <property type="match status" value="1"/>
</dbReference>
<dbReference type="Gene3D" id="3.90.1750.10">
    <property type="entry name" value="Hect, E3 ligase catalytic domains"/>
    <property type="match status" value="1"/>
</dbReference>
<feature type="compositionally biased region" description="Polar residues" evidence="8">
    <location>
        <begin position="1122"/>
        <end position="1134"/>
    </location>
</feature>
<proteinExistence type="inferred from homology"/>
<dbReference type="PROSITE" id="PS50237">
    <property type="entry name" value="HECT"/>
    <property type="match status" value="1"/>
</dbReference>
<reference evidence="12" key="2">
    <citation type="journal article" date="2024" name="Plant">
        <title>Genomic evolution and insights into agronomic trait innovations of Sesamum species.</title>
        <authorList>
            <person name="Miao H."/>
            <person name="Wang L."/>
            <person name="Qu L."/>
            <person name="Liu H."/>
            <person name="Sun Y."/>
            <person name="Le M."/>
            <person name="Wang Q."/>
            <person name="Wei S."/>
            <person name="Zheng Y."/>
            <person name="Lin W."/>
            <person name="Duan Y."/>
            <person name="Cao H."/>
            <person name="Xiong S."/>
            <person name="Wang X."/>
            <person name="Wei L."/>
            <person name="Li C."/>
            <person name="Ma Q."/>
            <person name="Ju M."/>
            <person name="Zhao R."/>
            <person name="Li G."/>
            <person name="Mu C."/>
            <person name="Tian Q."/>
            <person name="Mei H."/>
            <person name="Zhang T."/>
            <person name="Gao T."/>
            <person name="Zhang H."/>
        </authorList>
    </citation>
    <scope>NUCLEOTIDE SEQUENCE</scope>
    <source>
        <strain evidence="12">K16</strain>
    </source>
</reference>
<feature type="compositionally biased region" description="Basic and acidic residues" evidence="8">
    <location>
        <begin position="2976"/>
        <end position="2985"/>
    </location>
</feature>
<dbReference type="PANTHER" id="PTHR11254">
    <property type="entry name" value="HECT DOMAIN UBIQUITIN-PROTEIN LIGASE"/>
    <property type="match status" value="1"/>
</dbReference>
<dbReference type="SUPFAM" id="SSF46934">
    <property type="entry name" value="UBA-like"/>
    <property type="match status" value="1"/>
</dbReference>
<dbReference type="FunFam" id="3.30.2160.10:FF:000001">
    <property type="entry name" value="E3 ubiquitin-protein ligase NEDD4-like"/>
    <property type="match status" value="1"/>
</dbReference>
<keyword evidence="13" id="KW-1185">Reference proteome</keyword>
<feature type="region of interest" description="Disordered" evidence="8">
    <location>
        <begin position="3064"/>
        <end position="3097"/>
    </location>
</feature>
<name>A0AAE2BVA6_9LAMI</name>
<keyword evidence="4" id="KW-0808">Transferase</keyword>
<comment type="pathway">
    <text evidence="2">Protein modification; protein ubiquitination.</text>
</comment>
<dbReference type="Pfam" id="PF22562">
    <property type="entry name" value="UBA_7"/>
    <property type="match status" value="1"/>
</dbReference>
<dbReference type="InterPro" id="IPR035983">
    <property type="entry name" value="Hect_E3_ubiquitin_ligase"/>
</dbReference>
<dbReference type="Pfam" id="PF06012">
    <property type="entry name" value="DUF908"/>
    <property type="match status" value="2"/>
</dbReference>
<sequence>MGSSNVPIPVFVETNLGTRLAVPVSPDITVKELKSLYFYQSMSMLFLILAILFNGFLHCLSLMFGRNLFSVIGYNVTVNWECYENVADLDIDLSHSLIQPGELERAHLSCFPEFGSIWVNALTMDVHSLSIPDRIANIVTDSVERGGFMMCTDKKRTKCKRKKVKIHRFPYLKAGVLRVPAVVCLLKRKTKRKNVKRKHKVGCPGQGPIQQKARLGQFASIAEVNWSKRCDSDVVAEALSETFSESVSVSGIIKKYFSDYDEVASSSGFPFTTVRNSHKERLNNRADCKTLNIRSGIMSPVTCHIPQRVSQDVWLEKRSSEASKEKLREPEVGKRLLLASDSLGLNPSKRQPVLSLCRDSDGKSPFHNSAAIVQKLVFELTDDGSRFPFLKLSLTRFLRAAGYDDFGKLGVSQGGLIKSTGSAVKSNNNVKFCILVLTEDTKPGTTTSQSTFSQQRRVKVPSFGLQRLRLHQQCYCYTTREYRRPTEKLFLEFDKGDFHHWVDLFNHFDTFFEKFIKPRKDLQLEENFLEADPPFPRDAVLQILRVIRIILENCTNKHFYSSYEHHLSSLLASTYPDVVEACLQTLAAFLKKSIGKYIIRDASLNSRLFSFAQGWGGKEEGLGLISCALQNGSDPVALELGSTLHFEFYAVNESVNEPTLMEQSTQGLQIIHMPDVNATKDSDLELLNKAFSSLEARQQYTCIRLYAFIVLVQACSDTDDLVSFFNTEPEFINELVTMLSHEDAVPEKIRILCLLSLVALCQDRSRQPTVLTAVTSGGHRGILSSLMQKAIGSVVNNSSKWAVVFAEALLSLVTVLVSSSSGCSAMREAGFIPTLLPLLKDTDPQHLHLVSTAVHVLEAFMDYSNPAAALFRDLGGLDDTISRLMVEVSHVENGSKQQSTSVDVDGSECGGSQVVGDTSAELDSLQPLYSEALVSYHRRLLMKALLRAISLGTYAPGTTARMYGTEESLLPHCLCIIFKRAKDFGGGVFSLAATVMSDLIHKDPTCFSVLEAAGLPSAFMDAIMDGVLCSAEAITCIPQCLDALCLNNNGLQAVKERNALRCFVKVFTSKLYLRALAADTSGSLSSGLDELMRHASSLRGPGVDMLIEILTKIAKIGSGLESASLSTDSPSCSQPVPMETESENRDVTMMDDRDSCRPGSSEQLTDVVPDASSTNVELFLPDCISNAARLLETILQNSDTCRIFVEKKGIECVLQLFTLPLMPLSVSLGQSIAVAFKNFSPQHSASLARAVCSFLREHLKSTEELLTSVRGSQLAQVEFSKRVKVLRCLSTLEGILSLSNSLLKGTTTIVSELGSADADVLKDLGKVYREILWQVSLCCELKMEEKRTVDVEPESADTGPSNVAGRESDDDANIPSVRYMNPVSIRSSSHSQWGLERDFISVVRSTEGFSRRSRHSLARLRGGRTGRHLEAFQIDHEAGASVAENPPHGMKKKSPEVLVLDNLNKLASTMRSFFTALVKGFTSPNRRRTETGSLSSASKTIGTALAKVFLEALGFSGHSDSAGADISLSVKCRYLGKVVDDMMALTFDSRRRTCYTAMINNFYVHGTFKELLTTFEATSQLLWTVPYTISTSGVDNERSGEGGKLSHSSWLLDTLQSHCRELEYFVNSGLLLSSTSASQAQLLVQPVAVGLSIGLFPVPRDPETFVRMLQSQVLDVILPVWNHPMFPNCSPGFITSIISLITHVYNGASDVKQNRNGLSGTANQRFMPPPPDEATIATIVEMGFSRARAEEALRRVETNSVEMAMEWLFSHAEDPVQEDDELARALALSLGSSTETPKVEGADKPADVLSEEGQAKPPPSDNILSVAMKLFQSSDSMAFPLTDLLGTLCSRNKGEDRSKVISYLVQQLKLCPLDFSKDSCALGMISHTVALLLSEDGSTREIAAQNGVVLIAIDILMNFMARTEASKELLVPKCISALLLILDNLVQPRPKISSDADEGTVPGSLSGSSGKQISPEAVEEKSISADVEKDDSAKDGSAFEKILGKQTGYLTMEEGRKVLVIACDLIRRHVPPMIMQAALQLCARLTKSHALAVQFLESGGLVALFGLPRSCFFPGYDTLASAIVRHLLEDPQTLQTAMELEIRQTLSGSRHGGRISARTFLTSMAPVISRDPGVFMRAVAAVCQLESSGGRCIIMLSKDKDKEKEKLKASGIETGVSTNECIRITETKAHDGSIKYSKVHKKVSANLAQVIDYLLEIVSTYPSHNGEDDCTGHPSAMEVDEPTNKMKGKSKVDETIKIGSDSLSEKSAALAKVTFVLKLLSDILLMYVHVVGVILRRDLEMCQLRGSSHFECPGQGGIVHHVLHRLLPLSIDKSAGPDEWRDKLSEKASWFLVVLAGRSSEGRRRVVNELVKALSSFINVEGNSSISSLLPDKKVLAFVDLVYSILSKNSSSNNLPGSGCSPDIAKSMIDGGIVHCLSGILQVIDLDHPDAPKVVNLILKSLESLTRAANASQQVFRADTLHKKKVNGSGGRPDAQLVGTAASQESQSTDNRSSQNGITGNSGSEAQPPDISQNDDDHNANQNQSAEQEMRIEEDPTTDTPVDLGVDYMREDMEESGAVPNTEQIEMGFHVENRVDDDMNEEEDDMGDDGEDDDDGEDEDEDIAEDGTGLMSLADTDVEDHDDAGLGDEYNDDMVDEEDDDFHENRVIEVRWREALDGLDHLQVLGQPGTGGGLIDVSAEAFEGVNVDDFFGIRRSFGFERRRQANRTSYERSVTEGNGLQHPLLLRPSNSGDLVSIWSSAGNSSRDSEGLSAGNLDVAHFYMFDAPVLPYDNAPTNLFGDRLGGSVPTQLGDFSVGLESLRGSGRRGLGDGRWTDDGQPQGGGHAAAIAQAVEEQFISQLSNNVPAERLSQNPGLAERQEGDPILAIDNQLALGVDNADVQLNDDQNINNDQQDNQLAEVQSQDVNTEVGGQQLGEGQQAMEDLPCEIDNNSMGTRDRNAIDSQLLDTASGSVAHDGEPFDRTSRGLGNSCSPSEGDGCDISLEPDNQSSCHAHLVSESDMPDPGPHPAASVPESVDVDMSITEVERDQTGPQLPLSEINLEEPSSQQNSLAGQEAGQTDESALNNEAPNANGIDPTFLEALPEDLRAEVLASQQARSAPAPTYAPPTVEDIDPEFLAALPPDIQAEVLAQQRAQRIAQQSEGQPVDMDNASIIATFPAELREEVLLTSSEALLSALPSPLLAEAQMLRDRAMSHYHARSLFGSSQRLNSRGNRLGFDRQTVMDRGVGVTIGRRASSIAENLKLKELEGEPLLDANGLKALIRLLRLAQPLGKGLLQRLLLNLCSHNDTRTILVQLLLDMIKPETLGIAGGLTSMNTQRLYGCQSDVVYGRSQLCDGVPPVVVRRVLEILTYLSTNHSGVASLLFHFEGSNITELAYVNHSEGKDERGKNKVIGEQLHILSGNLQSGDVPLILLLRLLSQPLFLRSIAHLEQVMGLLQVVVYAAASKVDIHSKTEETATNAETPSGNENTSNVQSEPHVLGVESTQLDQSTRALNSKSDGQRSFGTYDIFILLPQSDLHNLCALLGHEGLSDKVYTLAGDVLRKLASVAAIHRKFFILELSELAQRLSSSAVNELITLRDTHMLGLSAGSMAGAAVLRVLQILSSLTSLGSDTDKDRVDDEEQEEHATMWKLNVALEPLWKELSECIGKMESELSQSSNSSVVSTISIGDQIQGSSSASPPLPPGTQRLLPFIEGFFVLCEKLQANSSTLQQDHNNVTAREVKESAGLSVPSSIKGVDSYRRLDGSVTFVRFAEKHRRLLNAFVRQNPGLLEKSLSMLLKAPRLIDFDNKRAYFRSRIRQQHDQHLSGPLRISVRRAYILEDSYNQLRMRPSQDLKGRLNVHFQGEEGIDAGGLTREWYQLLSRVIFDKGALLFTTVGNNATFQPNPNSVYQTEHLSYFRFVGRVVAKALFDGQLLDVYFTRSFYKHILGVKVTYHDIEAVDPDYYKNLKWMLENDVSEIPDLTFSMDADEEKHILYEKTEVTDYELKPGGRNIRVTEETKHEYVDLVADHILTNAIRPQITSFLEGFNELVPRELISIFNDKELELLISGLPEIDLADLKANTEYTGYTAASNVVQWFWEVVEGFNKEDMARFLQFVTGTSKVPLEGFKALQGISGPQKFQIHKAYGAPERLPSAHTCFNQLDLPEYSSKEQLQGRLLLAIHEASEGFGFG</sequence>
<evidence type="ECO:0000256" key="3">
    <source>
        <dbReference type="ARBA" id="ARBA00012485"/>
    </source>
</evidence>
<feature type="compositionally biased region" description="Basic and acidic residues" evidence="8">
    <location>
        <begin position="1978"/>
        <end position="1992"/>
    </location>
</feature>
<feature type="region of interest" description="Disordered" evidence="8">
    <location>
        <begin position="2226"/>
        <end position="2250"/>
    </location>
</feature>
<evidence type="ECO:0000256" key="8">
    <source>
        <dbReference type="SAM" id="MobiDB-lite"/>
    </source>
</evidence>
<keyword evidence="9" id="KW-0812">Transmembrane</keyword>
<dbReference type="GO" id="GO:0006511">
    <property type="term" value="P:ubiquitin-dependent protein catabolic process"/>
    <property type="evidence" value="ECO:0007669"/>
    <property type="project" value="TreeGrafter"/>
</dbReference>
<feature type="region of interest" description="Disordered" evidence="8">
    <location>
        <begin position="1348"/>
        <end position="1375"/>
    </location>
</feature>
<dbReference type="GO" id="GO:0000209">
    <property type="term" value="P:protein polyubiquitination"/>
    <property type="evidence" value="ECO:0007669"/>
    <property type="project" value="TreeGrafter"/>
</dbReference>
<accession>A0AAE2BVA6</accession>
<feature type="compositionally biased region" description="Polar residues" evidence="8">
    <location>
        <begin position="1963"/>
        <end position="1972"/>
    </location>
</feature>
<feature type="region of interest" description="Disordered" evidence="8">
    <location>
        <begin position="2593"/>
        <end position="2649"/>
    </location>
</feature>
<dbReference type="InterPro" id="IPR016024">
    <property type="entry name" value="ARM-type_fold"/>
</dbReference>
<feature type="domain" description="UBA" evidence="10">
    <location>
        <begin position="1730"/>
        <end position="1771"/>
    </location>
</feature>
<dbReference type="Pfam" id="PF00632">
    <property type="entry name" value="HECT"/>
    <property type="match status" value="1"/>
</dbReference>
<dbReference type="FunFam" id="3.90.1750.10:FF:000003">
    <property type="entry name" value="E3 ubiquitin-protein ligase UPL1"/>
    <property type="match status" value="1"/>
</dbReference>
<keyword evidence="9" id="KW-0472">Membrane</keyword>
<evidence type="ECO:0000313" key="13">
    <source>
        <dbReference type="Proteomes" id="UP001289374"/>
    </source>
</evidence>
<dbReference type="InterPro" id="IPR015940">
    <property type="entry name" value="UBA"/>
</dbReference>
<feature type="region of interest" description="Disordered" evidence="8">
    <location>
        <begin position="1122"/>
        <end position="1146"/>
    </location>
</feature>
<evidence type="ECO:0000256" key="5">
    <source>
        <dbReference type="ARBA" id="ARBA00022786"/>
    </source>
</evidence>
<dbReference type="Gene3D" id="1.25.10.10">
    <property type="entry name" value="Leucine-rich Repeat Variant"/>
    <property type="match status" value="1"/>
</dbReference>
<dbReference type="PROSITE" id="PS50030">
    <property type="entry name" value="UBA"/>
    <property type="match status" value="1"/>
</dbReference>
<reference evidence="12" key="1">
    <citation type="submission" date="2020-06" db="EMBL/GenBank/DDBJ databases">
        <authorList>
            <person name="Li T."/>
            <person name="Hu X."/>
            <person name="Zhang T."/>
            <person name="Song X."/>
            <person name="Zhang H."/>
            <person name="Dai N."/>
            <person name="Sheng W."/>
            <person name="Hou X."/>
            <person name="Wei L."/>
        </authorList>
    </citation>
    <scope>NUCLEOTIDE SEQUENCE</scope>
    <source>
        <strain evidence="12">K16</strain>
        <tissue evidence="12">Leaf</tissue>
    </source>
</reference>
<feature type="compositionally biased region" description="Acidic residues" evidence="8">
    <location>
        <begin position="2598"/>
        <end position="2625"/>
    </location>
</feature>
<protein>
    <recommendedName>
        <fullName evidence="3">HECT-type E3 ubiquitin transferase</fullName>
        <ecNumber evidence="3">2.3.2.26</ecNumber>
    </recommendedName>
</protein>
<dbReference type="InterPro" id="IPR009060">
    <property type="entry name" value="UBA-like_sf"/>
</dbReference>
<comment type="catalytic activity">
    <reaction evidence="1">
        <text>S-ubiquitinyl-[E2 ubiquitin-conjugating enzyme]-L-cysteine + [acceptor protein]-L-lysine = [E2 ubiquitin-conjugating enzyme]-L-cysteine + N(6)-ubiquitinyl-[acceptor protein]-L-lysine.</text>
        <dbReference type="EC" id="2.3.2.26"/>
    </reaction>
</comment>